<sequence length="62" mass="7369">MNQLQKQNLPWHIYRQENPSAKWVFHEGFGTRGDAEHYLNFMGKYVPQLQLKLVFAHAQVEV</sequence>
<name>A0ABR8AD44_9CYAN</name>
<proteinExistence type="predicted"/>
<accession>A0ABR8AD44</accession>
<comment type="caution">
    <text evidence="1">The sequence shown here is derived from an EMBL/GenBank/DDBJ whole genome shotgun (WGS) entry which is preliminary data.</text>
</comment>
<keyword evidence="2" id="KW-1185">Reference proteome</keyword>
<dbReference type="Proteomes" id="UP000658514">
    <property type="component" value="Unassembled WGS sequence"/>
</dbReference>
<evidence type="ECO:0000313" key="1">
    <source>
        <dbReference type="EMBL" id="MBD2197931.1"/>
    </source>
</evidence>
<protein>
    <submittedName>
        <fullName evidence="1">Uncharacterized protein</fullName>
    </submittedName>
</protein>
<gene>
    <name evidence="1" type="ORF">H6G24_20865</name>
</gene>
<dbReference type="RefSeq" id="WP_190546095.1">
    <property type="nucleotide sequence ID" value="NZ_CAWPNO010000067.1"/>
</dbReference>
<organism evidence="1 2">
    <name type="scientific">Calothrix parietina FACHB-288</name>
    <dbReference type="NCBI Taxonomy" id="2692896"/>
    <lineage>
        <taxon>Bacteria</taxon>
        <taxon>Bacillati</taxon>
        <taxon>Cyanobacteriota</taxon>
        <taxon>Cyanophyceae</taxon>
        <taxon>Nostocales</taxon>
        <taxon>Calotrichaceae</taxon>
        <taxon>Calothrix</taxon>
    </lineage>
</organism>
<reference evidence="1 2" key="1">
    <citation type="journal article" date="2020" name="ISME J.">
        <title>Comparative genomics reveals insights into cyanobacterial evolution and habitat adaptation.</title>
        <authorList>
            <person name="Chen M.Y."/>
            <person name="Teng W.K."/>
            <person name="Zhao L."/>
            <person name="Hu C.X."/>
            <person name="Zhou Y.K."/>
            <person name="Han B.P."/>
            <person name="Song L.R."/>
            <person name="Shu W.S."/>
        </authorList>
    </citation>
    <scope>NUCLEOTIDE SEQUENCE [LARGE SCALE GENOMIC DNA]</scope>
    <source>
        <strain evidence="1 2">FACHB-288</strain>
    </source>
</reference>
<dbReference type="EMBL" id="JACJQH010000034">
    <property type="protein sequence ID" value="MBD2197931.1"/>
    <property type="molecule type" value="Genomic_DNA"/>
</dbReference>
<evidence type="ECO:0000313" key="2">
    <source>
        <dbReference type="Proteomes" id="UP000658514"/>
    </source>
</evidence>